<keyword evidence="7" id="KW-0121">Carboxypeptidase</keyword>
<dbReference type="PANTHER" id="PTHR11010">
    <property type="entry name" value="PROTEASE S28 PRO-X CARBOXYPEPTIDASE-RELATED"/>
    <property type="match status" value="1"/>
</dbReference>
<dbReference type="EMBL" id="ML979133">
    <property type="protein sequence ID" value="KAF1919123.1"/>
    <property type="molecule type" value="Genomic_DNA"/>
</dbReference>
<keyword evidence="5" id="KW-0325">Glycoprotein</keyword>
<dbReference type="FunFam" id="3.40.50.1820:FF:000636">
    <property type="entry name" value="Serine peptidase, family S28, putative"/>
    <property type="match status" value="1"/>
</dbReference>
<evidence type="ECO:0000313" key="7">
    <source>
        <dbReference type="EMBL" id="KAF1919123.1"/>
    </source>
</evidence>
<dbReference type="GO" id="GO:0070008">
    <property type="term" value="F:serine-type exopeptidase activity"/>
    <property type="evidence" value="ECO:0007669"/>
    <property type="project" value="InterPro"/>
</dbReference>
<dbReference type="Pfam" id="PF05577">
    <property type="entry name" value="Peptidase_S28"/>
    <property type="match status" value="1"/>
</dbReference>
<dbReference type="GO" id="GO:0006508">
    <property type="term" value="P:proteolysis"/>
    <property type="evidence" value="ECO:0007669"/>
    <property type="project" value="UniProtKB-KW"/>
</dbReference>
<reference evidence="7" key="1">
    <citation type="journal article" date="2020" name="Stud. Mycol.">
        <title>101 Dothideomycetes genomes: a test case for predicting lifestyles and emergence of pathogens.</title>
        <authorList>
            <person name="Haridas S."/>
            <person name="Albert R."/>
            <person name="Binder M."/>
            <person name="Bloem J."/>
            <person name="Labutti K."/>
            <person name="Salamov A."/>
            <person name="Andreopoulos B."/>
            <person name="Baker S."/>
            <person name="Barry K."/>
            <person name="Bills G."/>
            <person name="Bluhm B."/>
            <person name="Cannon C."/>
            <person name="Castanera R."/>
            <person name="Culley D."/>
            <person name="Daum C."/>
            <person name="Ezra D."/>
            <person name="Gonzalez J."/>
            <person name="Henrissat B."/>
            <person name="Kuo A."/>
            <person name="Liang C."/>
            <person name="Lipzen A."/>
            <person name="Lutzoni F."/>
            <person name="Magnuson J."/>
            <person name="Mondo S."/>
            <person name="Nolan M."/>
            <person name="Ohm R."/>
            <person name="Pangilinan J."/>
            <person name="Park H.-J."/>
            <person name="Ramirez L."/>
            <person name="Alfaro M."/>
            <person name="Sun H."/>
            <person name="Tritt A."/>
            <person name="Yoshinaga Y."/>
            <person name="Zwiers L.-H."/>
            <person name="Turgeon B."/>
            <person name="Goodwin S."/>
            <person name="Spatafora J."/>
            <person name="Crous P."/>
            <person name="Grigoriev I."/>
        </authorList>
    </citation>
    <scope>NUCLEOTIDE SEQUENCE</scope>
    <source>
        <strain evidence="7">HMLAC05119</strain>
    </source>
</reference>
<keyword evidence="3 6" id="KW-0732">Signal</keyword>
<dbReference type="GO" id="GO:0008239">
    <property type="term" value="F:dipeptidyl-peptidase activity"/>
    <property type="evidence" value="ECO:0007669"/>
    <property type="project" value="TreeGrafter"/>
</dbReference>
<keyword evidence="4" id="KW-0378">Hydrolase</keyword>
<dbReference type="AlphaFoldDB" id="A0A6A5QUI7"/>
<dbReference type="SUPFAM" id="SSF53474">
    <property type="entry name" value="alpha/beta-Hydrolases"/>
    <property type="match status" value="1"/>
</dbReference>
<protein>
    <submittedName>
        <fullName evidence="7">Serine carboxypeptidase S28-domain-containing protein</fullName>
    </submittedName>
</protein>
<evidence type="ECO:0000256" key="1">
    <source>
        <dbReference type="ARBA" id="ARBA00011079"/>
    </source>
</evidence>
<evidence type="ECO:0000256" key="6">
    <source>
        <dbReference type="SAM" id="SignalP"/>
    </source>
</evidence>
<comment type="similarity">
    <text evidence="1">Belongs to the peptidase S28 family.</text>
</comment>
<dbReference type="FunFam" id="3.40.50.1820:FF:000165">
    <property type="entry name" value="Serine peptidase, putative"/>
    <property type="match status" value="1"/>
</dbReference>
<evidence type="ECO:0000256" key="5">
    <source>
        <dbReference type="ARBA" id="ARBA00023180"/>
    </source>
</evidence>
<organism evidence="7 8">
    <name type="scientific">Ampelomyces quisqualis</name>
    <name type="common">Powdery mildew agent</name>
    <dbReference type="NCBI Taxonomy" id="50730"/>
    <lineage>
        <taxon>Eukaryota</taxon>
        <taxon>Fungi</taxon>
        <taxon>Dikarya</taxon>
        <taxon>Ascomycota</taxon>
        <taxon>Pezizomycotina</taxon>
        <taxon>Dothideomycetes</taxon>
        <taxon>Pleosporomycetidae</taxon>
        <taxon>Pleosporales</taxon>
        <taxon>Pleosporineae</taxon>
        <taxon>Phaeosphaeriaceae</taxon>
        <taxon>Ampelomyces</taxon>
    </lineage>
</organism>
<dbReference type="PANTHER" id="PTHR11010:SF109">
    <property type="entry name" value="PEPTIDASE, FAMILY S28, PUTATIVE (AFU_ORTHOLOGUE AFUA_4G03790)-RELATED"/>
    <property type="match status" value="1"/>
</dbReference>
<dbReference type="InterPro" id="IPR008758">
    <property type="entry name" value="Peptidase_S28"/>
</dbReference>
<evidence type="ECO:0000256" key="4">
    <source>
        <dbReference type="ARBA" id="ARBA00022801"/>
    </source>
</evidence>
<sequence length="582" mass="64253">MRASTCLPALVLVTCQTTNALNNAYARSFNLLAEIGLNPDGTPIDTPFFDGPAFSDADASSADYSIASVADGPAQPPAEKVSAEYVSLPIDHFDPTKKLGTFNNRYWASSSSYKPGGPVFIYDVGEANASSNALFRIQNSTSFFKQIVDQYNGIGIVWEHRFYGNSTPGGPINVDTPAASFRYLNTEQSLADVAAFASQFSLQNRGINYTLTPEKTPWVFVGGSYPGMRAAFMREKYPDTIYASYASSAPVQASVDQSFYFEPVWRGMQKYGFGNCSRDIQAAIRYIDGVFDQDNAAAARLKIMFLGKGAENNSHATFADALTTIFATWQSYGMEGGNTGLRKLCDWLEAGTNASSVQIHNQTKIPKAVQRWASYPYFTNNVNTYLETNCSGNTDVSGDCDLNRKFTDPAMISWTWQYCTQWGYFQSANLGPRQIVSKYNSLVHQKDICHRQFPDAPHDIFPEWPEVEKTNREFGGWSIRPSNTYWSNGEFDPWRTLSPASAEPFAPKVVVSQDLPKCGAKQNDLFGYVIPDAQHCYDFRTTGVTVPGGAVSRSYFTGALSSWLGCRKPTGHSGYSGKPWKA</sequence>
<evidence type="ECO:0000256" key="2">
    <source>
        <dbReference type="ARBA" id="ARBA00022670"/>
    </source>
</evidence>
<dbReference type="GO" id="GO:0004180">
    <property type="term" value="F:carboxypeptidase activity"/>
    <property type="evidence" value="ECO:0007669"/>
    <property type="project" value="UniProtKB-KW"/>
</dbReference>
<proteinExistence type="inferred from homology"/>
<keyword evidence="8" id="KW-1185">Reference proteome</keyword>
<dbReference type="OrthoDB" id="1735038at2759"/>
<feature type="signal peptide" evidence="6">
    <location>
        <begin position="1"/>
        <end position="20"/>
    </location>
</feature>
<evidence type="ECO:0000313" key="8">
    <source>
        <dbReference type="Proteomes" id="UP000800096"/>
    </source>
</evidence>
<feature type="chain" id="PRO_5025452726" evidence="6">
    <location>
        <begin position="21"/>
        <end position="582"/>
    </location>
</feature>
<accession>A0A6A5QUI7</accession>
<name>A0A6A5QUI7_AMPQU</name>
<dbReference type="Proteomes" id="UP000800096">
    <property type="component" value="Unassembled WGS sequence"/>
</dbReference>
<evidence type="ECO:0000256" key="3">
    <source>
        <dbReference type="ARBA" id="ARBA00022729"/>
    </source>
</evidence>
<gene>
    <name evidence="7" type="ORF">BDU57DRAFT_491142</name>
</gene>
<keyword evidence="2" id="KW-0645">Protease</keyword>
<dbReference type="Gene3D" id="3.40.50.1820">
    <property type="entry name" value="alpha/beta hydrolase"/>
    <property type="match status" value="2"/>
</dbReference>
<dbReference type="InterPro" id="IPR029058">
    <property type="entry name" value="AB_hydrolase_fold"/>
</dbReference>